<gene>
    <name evidence="4" type="ORF">AB447_216925</name>
    <name evidence="5" type="ORF">P8828_21645</name>
</gene>
<reference evidence="4 6" key="1">
    <citation type="journal article" date="2015" name="Int. J. Syst. Evol. Microbiol.">
        <title>Bacillus glycinifermentans sp. nov., isolated from fermented soybean paste.</title>
        <authorList>
            <person name="Kim S.J."/>
            <person name="Dunlap C.A."/>
            <person name="Kwon S.W."/>
            <person name="Rooney A.P."/>
        </authorList>
    </citation>
    <scope>NUCLEOTIDE SEQUENCE [LARGE SCALE GENOMIC DNA]</scope>
    <source>
        <strain evidence="4 6">GO-13</strain>
    </source>
</reference>
<dbReference type="Gene3D" id="2.30.30.110">
    <property type="match status" value="1"/>
</dbReference>
<keyword evidence="7" id="KW-1185">Reference proteome</keyword>
<protein>
    <submittedName>
        <fullName evidence="5">Type II toxin-antitoxin system PemK/MazF family toxin</fullName>
        <ecNumber evidence="5">3.1.-.-</ecNumber>
    </submittedName>
</protein>
<organism evidence="4 6">
    <name type="scientific">Bacillus glycinifermentans</name>
    <dbReference type="NCBI Taxonomy" id="1664069"/>
    <lineage>
        <taxon>Bacteria</taxon>
        <taxon>Bacillati</taxon>
        <taxon>Bacillota</taxon>
        <taxon>Bacilli</taxon>
        <taxon>Bacillales</taxon>
        <taxon>Bacillaceae</taxon>
        <taxon>Bacillus</taxon>
    </lineage>
</organism>
<keyword evidence="2" id="KW-1277">Toxin-antitoxin system</keyword>
<evidence type="ECO:0000256" key="2">
    <source>
        <dbReference type="ARBA" id="ARBA00022649"/>
    </source>
</evidence>
<feature type="coiled-coil region" evidence="3">
    <location>
        <begin position="194"/>
        <end position="221"/>
    </location>
</feature>
<evidence type="ECO:0000256" key="3">
    <source>
        <dbReference type="SAM" id="Coils"/>
    </source>
</evidence>
<dbReference type="OrthoDB" id="899047at91061"/>
<dbReference type="GO" id="GO:0016787">
    <property type="term" value="F:hydrolase activity"/>
    <property type="evidence" value="ECO:0007669"/>
    <property type="project" value="UniProtKB-KW"/>
</dbReference>
<name>A0A0T6BQ63_9BACI</name>
<reference evidence="5 7" key="3">
    <citation type="submission" date="2023-03" db="EMBL/GenBank/DDBJ databases">
        <title>Agriculturally important microbes genome sequencing.</title>
        <authorList>
            <person name="Dunlap C."/>
        </authorList>
    </citation>
    <scope>NUCLEOTIDE SEQUENCE [LARGE SCALE GENOMIC DNA]</scope>
    <source>
        <strain evidence="5 7">CBP-3203</strain>
    </source>
</reference>
<comment type="caution">
    <text evidence="4">The sequence shown here is derived from an EMBL/GenBank/DDBJ whole genome shotgun (WGS) entry which is preliminary data.</text>
</comment>
<dbReference type="EMBL" id="JARRTL010000030">
    <property type="protein sequence ID" value="MEC0487361.1"/>
    <property type="molecule type" value="Genomic_DNA"/>
</dbReference>
<evidence type="ECO:0000313" key="5">
    <source>
        <dbReference type="EMBL" id="MEC0487361.1"/>
    </source>
</evidence>
<accession>A0A0T6BQ63</accession>
<proteinExistence type="inferred from homology"/>
<reference evidence="4" key="2">
    <citation type="submission" date="2015-10" db="EMBL/GenBank/DDBJ databases">
        <authorList>
            <person name="Gilbert D.G."/>
        </authorList>
    </citation>
    <scope>NUCLEOTIDE SEQUENCE</scope>
    <source>
        <strain evidence="4">GO-13</strain>
    </source>
</reference>
<dbReference type="InterPro" id="IPR011067">
    <property type="entry name" value="Plasmid_toxin/cell-grow_inhib"/>
</dbReference>
<dbReference type="Proteomes" id="UP001341297">
    <property type="component" value="Unassembled WGS sequence"/>
</dbReference>
<dbReference type="Proteomes" id="UP000036168">
    <property type="component" value="Unassembled WGS sequence"/>
</dbReference>
<dbReference type="InterPro" id="IPR003477">
    <property type="entry name" value="PemK-like"/>
</dbReference>
<evidence type="ECO:0000313" key="4">
    <source>
        <dbReference type="EMBL" id="KRT93792.1"/>
    </source>
</evidence>
<evidence type="ECO:0000313" key="7">
    <source>
        <dbReference type="Proteomes" id="UP001341297"/>
    </source>
</evidence>
<sequence>MIKPDFSKFNNLSNNIKASDSEKVWREFLLASFNFVNHCSYKVNEDELSEITKSLQNWIQRRRYNQYKERNNIVTPQQGEIFLADLGLNFEFAYCHPVLILDEIENKLIVLPVTSSPDKVKDAFHPITNPSGLKRYRRVTPADGFESESAIVMDELRIISKGRLLNKISSLNEDIYLVGSIFQEVIETSFSLLYSLQYQKINDMEQEIAELRDEIKVLKEKNHQV</sequence>
<dbReference type="RefSeq" id="WP_048354018.1">
    <property type="nucleotide sequence ID" value="NZ_CP023481.1"/>
</dbReference>
<comment type="similarity">
    <text evidence="1">Belongs to the PemK/MazF family.</text>
</comment>
<dbReference type="AlphaFoldDB" id="A0A0T6BQ63"/>
<dbReference type="Pfam" id="PF02452">
    <property type="entry name" value="PemK_toxin"/>
    <property type="match status" value="1"/>
</dbReference>
<evidence type="ECO:0000313" key="6">
    <source>
        <dbReference type="Proteomes" id="UP000036168"/>
    </source>
</evidence>
<keyword evidence="5" id="KW-0378">Hydrolase</keyword>
<keyword evidence="3" id="KW-0175">Coiled coil</keyword>
<dbReference type="EMBL" id="LECW02000016">
    <property type="protein sequence ID" value="KRT93792.1"/>
    <property type="molecule type" value="Genomic_DNA"/>
</dbReference>
<evidence type="ECO:0000256" key="1">
    <source>
        <dbReference type="ARBA" id="ARBA00007521"/>
    </source>
</evidence>
<dbReference type="EC" id="3.1.-.-" evidence="5"/>
<dbReference type="GO" id="GO:0003677">
    <property type="term" value="F:DNA binding"/>
    <property type="evidence" value="ECO:0007669"/>
    <property type="project" value="InterPro"/>
</dbReference>
<dbReference type="SUPFAM" id="SSF50118">
    <property type="entry name" value="Cell growth inhibitor/plasmid maintenance toxic component"/>
    <property type="match status" value="1"/>
</dbReference>